<dbReference type="InterPro" id="IPR033248">
    <property type="entry name" value="Transketolase_C"/>
</dbReference>
<dbReference type="InterPro" id="IPR005477">
    <property type="entry name" value="Dxylulose-5-P_synthase"/>
</dbReference>
<gene>
    <name evidence="10" type="primary">dxs</name>
    <name evidence="12" type="ORF">H6A12_00760</name>
</gene>
<dbReference type="Pfam" id="PF02779">
    <property type="entry name" value="Transket_pyr"/>
    <property type="match status" value="1"/>
</dbReference>
<evidence type="ECO:0000259" key="11">
    <source>
        <dbReference type="SMART" id="SM00861"/>
    </source>
</evidence>
<dbReference type="GO" id="GO:0005829">
    <property type="term" value="C:cytosol"/>
    <property type="evidence" value="ECO:0007669"/>
    <property type="project" value="TreeGrafter"/>
</dbReference>
<evidence type="ECO:0000256" key="4">
    <source>
        <dbReference type="ARBA" id="ARBA00022679"/>
    </source>
</evidence>
<dbReference type="GO" id="GO:0016114">
    <property type="term" value="P:terpenoid biosynthetic process"/>
    <property type="evidence" value="ECO:0007669"/>
    <property type="project" value="UniProtKB-UniRule"/>
</dbReference>
<dbReference type="RefSeq" id="WP_204443715.1">
    <property type="nucleotide sequence ID" value="NZ_JACJKY010000001.1"/>
</dbReference>
<keyword evidence="9 10" id="KW-0414">Isoprene biosynthesis</keyword>
<keyword evidence="5 10" id="KW-0479">Metal-binding</keyword>
<comment type="subunit">
    <text evidence="3 10">Homodimer.</text>
</comment>
<comment type="cofactor">
    <cofactor evidence="10">
        <name>Mg(2+)</name>
        <dbReference type="ChEBI" id="CHEBI:18420"/>
    </cofactor>
    <text evidence="10">Binds 1 Mg(2+) ion per subunit.</text>
</comment>
<reference evidence="12" key="1">
    <citation type="submission" date="2020-08" db="EMBL/GenBank/DDBJ databases">
        <authorList>
            <person name="Cejkova D."/>
            <person name="Kubasova T."/>
            <person name="Jahodarova E."/>
            <person name="Rychlik I."/>
        </authorList>
    </citation>
    <scope>NUCLEOTIDE SEQUENCE</scope>
    <source>
        <strain evidence="12">An559</strain>
    </source>
</reference>
<dbReference type="GO" id="GO:0019288">
    <property type="term" value="P:isopentenyl diphosphate biosynthetic process, methylerythritol 4-phosphate pathway"/>
    <property type="evidence" value="ECO:0007669"/>
    <property type="project" value="TreeGrafter"/>
</dbReference>
<dbReference type="GO" id="GO:0008661">
    <property type="term" value="F:1-deoxy-D-xylulose-5-phosphate synthase activity"/>
    <property type="evidence" value="ECO:0007669"/>
    <property type="project" value="UniProtKB-UniRule"/>
</dbReference>
<dbReference type="HAMAP" id="MF_00315">
    <property type="entry name" value="DXP_synth"/>
    <property type="match status" value="1"/>
</dbReference>
<comment type="cofactor">
    <cofactor evidence="10">
        <name>thiamine diphosphate</name>
        <dbReference type="ChEBI" id="CHEBI:58937"/>
    </cofactor>
    <text evidence="10">Binds 1 thiamine pyrophosphate per subunit.</text>
</comment>
<dbReference type="GO" id="GO:0030976">
    <property type="term" value="F:thiamine pyrophosphate binding"/>
    <property type="evidence" value="ECO:0007669"/>
    <property type="project" value="UniProtKB-UniRule"/>
</dbReference>
<dbReference type="EMBL" id="JACJKY010000001">
    <property type="protein sequence ID" value="MBM6919699.1"/>
    <property type="molecule type" value="Genomic_DNA"/>
</dbReference>
<evidence type="ECO:0000256" key="2">
    <source>
        <dbReference type="ARBA" id="ARBA00011081"/>
    </source>
</evidence>
<dbReference type="InterPro" id="IPR049557">
    <property type="entry name" value="Transketolase_CS"/>
</dbReference>
<dbReference type="SMART" id="SM00861">
    <property type="entry name" value="Transket_pyr"/>
    <property type="match status" value="1"/>
</dbReference>
<evidence type="ECO:0000313" key="12">
    <source>
        <dbReference type="EMBL" id="MBM6919699.1"/>
    </source>
</evidence>
<comment type="similarity">
    <text evidence="2 10">Belongs to the transketolase family. DXPS subfamily.</text>
</comment>
<keyword evidence="4 10" id="KW-0808">Transferase</keyword>
<evidence type="ECO:0000256" key="7">
    <source>
        <dbReference type="ARBA" id="ARBA00022977"/>
    </source>
</evidence>
<dbReference type="Proteomes" id="UP000774750">
    <property type="component" value="Unassembled WGS sequence"/>
</dbReference>
<keyword evidence="13" id="KW-1185">Reference proteome</keyword>
<feature type="binding site" evidence="10">
    <location>
        <position position="147"/>
    </location>
    <ligand>
        <name>Mg(2+)</name>
        <dbReference type="ChEBI" id="CHEBI:18420"/>
    </ligand>
</feature>
<dbReference type="Pfam" id="PF13292">
    <property type="entry name" value="DXP_synthase_N"/>
    <property type="match status" value="1"/>
</dbReference>
<feature type="binding site" evidence="10">
    <location>
        <position position="359"/>
    </location>
    <ligand>
        <name>thiamine diphosphate</name>
        <dbReference type="ChEBI" id="CHEBI:58937"/>
    </ligand>
</feature>
<feature type="binding site" evidence="10">
    <location>
        <position position="75"/>
    </location>
    <ligand>
        <name>thiamine diphosphate</name>
        <dbReference type="ChEBI" id="CHEBI:58937"/>
    </ligand>
</feature>
<evidence type="ECO:0000256" key="9">
    <source>
        <dbReference type="ARBA" id="ARBA00023229"/>
    </source>
</evidence>
<dbReference type="PANTHER" id="PTHR43322:SF5">
    <property type="entry name" value="1-DEOXY-D-XYLULOSE-5-PHOSPHATE SYNTHASE, CHLOROPLASTIC"/>
    <property type="match status" value="1"/>
</dbReference>
<evidence type="ECO:0000256" key="5">
    <source>
        <dbReference type="ARBA" id="ARBA00022723"/>
    </source>
</evidence>
<comment type="catalytic activity">
    <reaction evidence="10">
        <text>D-glyceraldehyde 3-phosphate + pyruvate + H(+) = 1-deoxy-D-xylulose 5-phosphate + CO2</text>
        <dbReference type="Rhea" id="RHEA:12605"/>
        <dbReference type="ChEBI" id="CHEBI:15361"/>
        <dbReference type="ChEBI" id="CHEBI:15378"/>
        <dbReference type="ChEBI" id="CHEBI:16526"/>
        <dbReference type="ChEBI" id="CHEBI:57792"/>
        <dbReference type="ChEBI" id="CHEBI:59776"/>
        <dbReference type="EC" id="2.2.1.7"/>
    </reaction>
</comment>
<keyword evidence="8 10" id="KW-0786">Thiamine pyrophosphate</keyword>
<dbReference type="PANTHER" id="PTHR43322">
    <property type="entry name" value="1-D-DEOXYXYLULOSE 5-PHOSPHATE SYNTHASE-RELATED"/>
    <property type="match status" value="1"/>
</dbReference>
<dbReference type="InterPro" id="IPR005475">
    <property type="entry name" value="Transketolase-like_Pyr-bd"/>
</dbReference>
<dbReference type="NCBIfam" id="NF003933">
    <property type="entry name" value="PRK05444.2-2"/>
    <property type="match status" value="1"/>
</dbReference>
<comment type="caution">
    <text evidence="12">The sequence shown here is derived from an EMBL/GenBank/DDBJ whole genome shotgun (WGS) entry which is preliminary data.</text>
</comment>
<dbReference type="NCBIfam" id="TIGR00204">
    <property type="entry name" value="dxs"/>
    <property type="match status" value="1"/>
</dbReference>
<dbReference type="InterPro" id="IPR009014">
    <property type="entry name" value="Transketo_C/PFOR_II"/>
</dbReference>
<feature type="binding site" evidence="10">
    <location>
        <position position="287"/>
    </location>
    <ligand>
        <name>thiamine diphosphate</name>
        <dbReference type="ChEBI" id="CHEBI:58937"/>
    </ligand>
</feature>
<dbReference type="PROSITE" id="PS00801">
    <property type="entry name" value="TRANSKETOLASE_1"/>
    <property type="match status" value="1"/>
</dbReference>
<dbReference type="SUPFAM" id="SSF52922">
    <property type="entry name" value="TK C-terminal domain-like"/>
    <property type="match status" value="1"/>
</dbReference>
<dbReference type="AlphaFoldDB" id="A0A938X6T7"/>
<evidence type="ECO:0000256" key="1">
    <source>
        <dbReference type="ARBA" id="ARBA00004980"/>
    </source>
</evidence>
<reference evidence="12" key="2">
    <citation type="journal article" date="2021" name="Sci. Rep.">
        <title>The distribution of antibiotic resistance genes in chicken gut microbiota commensals.</title>
        <authorList>
            <person name="Juricova H."/>
            <person name="Matiasovicova J."/>
            <person name="Kubasova T."/>
            <person name="Cejkova D."/>
            <person name="Rychlik I."/>
        </authorList>
    </citation>
    <scope>NUCLEOTIDE SEQUENCE</scope>
    <source>
        <strain evidence="12">An559</strain>
    </source>
</reference>
<dbReference type="SUPFAM" id="SSF52518">
    <property type="entry name" value="Thiamin diphosphate-binding fold (THDP-binding)"/>
    <property type="match status" value="1"/>
</dbReference>
<organism evidence="12 13">
    <name type="scientific">Merdimmobilis hominis</name>
    <dbReference type="NCBI Taxonomy" id="2897707"/>
    <lineage>
        <taxon>Bacteria</taxon>
        <taxon>Bacillati</taxon>
        <taxon>Bacillota</taxon>
        <taxon>Clostridia</taxon>
        <taxon>Eubacteriales</taxon>
        <taxon>Oscillospiraceae</taxon>
        <taxon>Merdimmobilis</taxon>
    </lineage>
</organism>
<dbReference type="EC" id="2.2.1.7" evidence="10"/>
<evidence type="ECO:0000256" key="3">
    <source>
        <dbReference type="ARBA" id="ARBA00011738"/>
    </source>
</evidence>
<keyword evidence="7 10" id="KW-0784">Thiamine biosynthesis</keyword>
<feature type="binding site" evidence="10">
    <location>
        <begin position="116"/>
        <end position="118"/>
    </location>
    <ligand>
        <name>thiamine diphosphate</name>
        <dbReference type="ChEBI" id="CHEBI:58937"/>
    </ligand>
</feature>
<comment type="pathway">
    <text evidence="1 10">Metabolic intermediate biosynthesis; 1-deoxy-D-xylulose 5-phosphate biosynthesis; 1-deoxy-D-xylulose 5-phosphate from D-glyceraldehyde 3-phosphate and pyruvate: step 1/1.</text>
</comment>
<comment type="function">
    <text evidence="10">Catalyzes the acyloin condensation reaction between C atoms 2 and 3 of pyruvate and glyceraldehyde 3-phosphate to yield 1-deoxy-D-xylulose-5-phosphate (DXP).</text>
</comment>
<evidence type="ECO:0000256" key="6">
    <source>
        <dbReference type="ARBA" id="ARBA00022842"/>
    </source>
</evidence>
<dbReference type="CDD" id="cd02007">
    <property type="entry name" value="TPP_DXS"/>
    <property type="match status" value="1"/>
</dbReference>
<dbReference type="InterPro" id="IPR020826">
    <property type="entry name" value="Transketolase_BS"/>
</dbReference>
<dbReference type="Gene3D" id="3.40.50.920">
    <property type="match status" value="1"/>
</dbReference>
<evidence type="ECO:0000256" key="10">
    <source>
        <dbReference type="HAMAP-Rule" id="MF_00315"/>
    </source>
</evidence>
<dbReference type="Pfam" id="PF02780">
    <property type="entry name" value="Transketolase_C"/>
    <property type="match status" value="1"/>
</dbReference>
<evidence type="ECO:0000256" key="8">
    <source>
        <dbReference type="ARBA" id="ARBA00023052"/>
    </source>
</evidence>
<protein>
    <recommendedName>
        <fullName evidence="10">1-deoxy-D-xylulose-5-phosphate synthase</fullName>
        <ecNumber evidence="10">2.2.1.7</ecNumber>
    </recommendedName>
    <alternativeName>
        <fullName evidence="10">1-deoxyxylulose-5-phosphate synthase</fullName>
        <shortName evidence="10">DXP synthase</shortName>
        <shortName evidence="10">DXPS</shortName>
    </alternativeName>
</protein>
<dbReference type="InterPro" id="IPR029061">
    <property type="entry name" value="THDP-binding"/>
</dbReference>
<sequence>MTEPILDQINSPKDLKKLTDQQLFALCQEVRKFLVSSVSRTGGHLASNLGVVELTVMLHRLFDSPHDHIVFDVGHQSYTHKLLTGRKDAFSKLRKTDGLSGFPRPAESVHDAFIAGHASNSVSAALGIAQAARLKGDDSYTIAVIGDGALTGGEAYEALNNAGRSNTRLIVILNHNDMSISKNVGAFAKYLSSLRSSRRYLRMKRHVESVLLHTPLIGKPIHRWLRRSKSIVRRVVYPSTFFEDMGFHYLGPIDGHSLSDLSSALSRAKELAAPVVVQIETIKGKGYLSAEENPGEYHAVSPSASTGENYSEVAGRFLCELADQNDKICAITAAMKYGTGLQHFAAVHRERFFDVGIAEEHAVTFAGGLAANGMIPVFCVYSSFLQRGYDQVIHDLAIDNRHVVLCVDRAGLVGEDGETHQGVFDAAYLSQIPNMTLYSPEGYEELRLCLKQAVETETGLVAVRYPRGGENRAHTLSPDCNFQFVKDGTDTLLISYGRSFSECVKAKAQAQSDASLLKLTKIAPIDHQAVKTAMAFRRIVFVEEGIYTGSIAQQFSSMLLEQGYHGTMEILAIRGEFVAHGAVKDLLASLNLDADGIVKALKQEETPNE</sequence>
<evidence type="ECO:0000313" key="13">
    <source>
        <dbReference type="Proteomes" id="UP000774750"/>
    </source>
</evidence>
<feature type="binding site" evidence="10">
    <location>
        <begin position="148"/>
        <end position="149"/>
    </location>
    <ligand>
        <name>thiamine diphosphate</name>
        <dbReference type="ChEBI" id="CHEBI:58937"/>
    </ligand>
</feature>
<dbReference type="GO" id="GO:0009228">
    <property type="term" value="P:thiamine biosynthetic process"/>
    <property type="evidence" value="ECO:0007669"/>
    <property type="project" value="UniProtKB-UniRule"/>
</dbReference>
<dbReference type="CDD" id="cd07033">
    <property type="entry name" value="TPP_PYR_DXS_TK_like"/>
    <property type="match status" value="1"/>
</dbReference>
<proteinExistence type="inferred from homology"/>
<feature type="domain" description="Transketolase-like pyrimidine-binding" evidence="11">
    <location>
        <begin position="308"/>
        <end position="472"/>
    </location>
</feature>
<feature type="binding site" evidence="10">
    <location>
        <position position="176"/>
    </location>
    <ligand>
        <name>Mg(2+)</name>
        <dbReference type="ChEBI" id="CHEBI:18420"/>
    </ligand>
</feature>
<dbReference type="PROSITE" id="PS00802">
    <property type="entry name" value="TRANSKETOLASE_2"/>
    <property type="match status" value="1"/>
</dbReference>
<dbReference type="Gene3D" id="3.40.50.970">
    <property type="match status" value="2"/>
</dbReference>
<feature type="binding site" evidence="10">
    <location>
        <position position="176"/>
    </location>
    <ligand>
        <name>thiamine diphosphate</name>
        <dbReference type="ChEBI" id="CHEBI:58937"/>
    </ligand>
</feature>
<name>A0A938X6T7_9FIRM</name>
<dbReference type="GO" id="GO:0000287">
    <property type="term" value="F:magnesium ion binding"/>
    <property type="evidence" value="ECO:0007669"/>
    <property type="project" value="UniProtKB-UniRule"/>
</dbReference>
<keyword evidence="6 10" id="KW-0460">Magnesium</keyword>
<accession>A0A938X6T7</accession>